<organism evidence="4 5">
    <name type="scientific">Nocardiopsis lambiniae</name>
    <dbReference type="NCBI Taxonomy" id="3075539"/>
    <lineage>
        <taxon>Bacteria</taxon>
        <taxon>Bacillati</taxon>
        <taxon>Actinomycetota</taxon>
        <taxon>Actinomycetes</taxon>
        <taxon>Streptosporangiales</taxon>
        <taxon>Nocardiopsidaceae</taxon>
        <taxon>Nocardiopsis</taxon>
    </lineage>
</organism>
<dbReference type="Gene3D" id="3.20.20.300">
    <property type="entry name" value="Glycoside hydrolase, family 3, N-terminal domain"/>
    <property type="match status" value="1"/>
</dbReference>
<dbReference type="InterPro" id="IPR036881">
    <property type="entry name" value="Glyco_hydro_3_C_sf"/>
</dbReference>
<evidence type="ECO:0000313" key="4">
    <source>
        <dbReference type="EMBL" id="MDT0328560.1"/>
    </source>
</evidence>
<dbReference type="Pfam" id="PF00933">
    <property type="entry name" value="Glyco_hydro_3"/>
    <property type="match status" value="1"/>
</dbReference>
<dbReference type="InterPro" id="IPR002772">
    <property type="entry name" value="Glyco_hydro_3_C"/>
</dbReference>
<dbReference type="InterPro" id="IPR017853">
    <property type="entry name" value="GH"/>
</dbReference>
<dbReference type="SUPFAM" id="SSF51445">
    <property type="entry name" value="(Trans)glycosidases"/>
    <property type="match status" value="1"/>
</dbReference>
<sequence length="752" mass="79841">MKADPNTLSLRQKASLLTGGGFWSTTAVPEAGIDAIVLSDGPHGVRRQKHGTDHLGLEHSEPATCFPPAVAVGSSWDEEVAAKIGAALAKEARALGVDILLGPGVNIKRSPLGGRNFEYYSEDPLLSGRLATAYVKALQAGGVGASVKHFAANDQETDRMVISADVDERTLREIHLSAFERVVTEAGPATVMCSYNRVNGVPASENRRLLTDVLRGEWGYTGAVISDWGAVRARPTALSAGLDLSMPGPGEYATQALVDAVTSGRVEESAVDRAVERVLALVDAAPHEAAAPDLDAHHALARELAAECAVLLKNARGVLPLDRPASVLVVGEFATAPRYQGGGSSHVNATRVDVPLEFIEAHAATRGTRVTYARGFDTRDEDGAALREAAVRAAGEAEVVVVFAGNPEAEESEGFDRERIELPPSQVRLIKEVAAVAARTVVVLANGGVVSLEEWHDDVDAILEGFLLGQGGGAAIADLLFGEADPSGRLAETIPHRLQDTPTYLSFPGEQGHVRYSEGVMVGYRHYGTIDAPVRYPFGHGLGYTEYEVSDMRVRVDGPAGASVEVTVTNTGVRSGKYVVQVYVSTQAGPVRRPERALAAFTKVRVEPGRATRVRLELDRRAFAYWDVPLARWVVPEGTYVVQVGENAATVLHEQAVHLEGDGVEPPLSLQANVGEWLAHPAAGPPLRARIGSLMARSGSDLDDDGDEMRTVASMPMNQILNLTGGAIDGDWLLSLLGASPTSTDEQEGTHS</sequence>
<dbReference type="GO" id="GO:0016787">
    <property type="term" value="F:hydrolase activity"/>
    <property type="evidence" value="ECO:0007669"/>
    <property type="project" value="UniProtKB-KW"/>
</dbReference>
<dbReference type="InterPro" id="IPR050288">
    <property type="entry name" value="Cellulose_deg_GH3"/>
</dbReference>
<evidence type="ECO:0000313" key="5">
    <source>
        <dbReference type="Proteomes" id="UP001183390"/>
    </source>
</evidence>
<dbReference type="SMART" id="SM01217">
    <property type="entry name" value="Fn3_like"/>
    <property type="match status" value="1"/>
</dbReference>
<dbReference type="PANTHER" id="PTHR42715:SF10">
    <property type="entry name" value="BETA-GLUCOSIDASE"/>
    <property type="match status" value="1"/>
</dbReference>
<reference evidence="5" key="1">
    <citation type="submission" date="2023-07" db="EMBL/GenBank/DDBJ databases">
        <title>30 novel species of actinomycetes from the DSMZ collection.</title>
        <authorList>
            <person name="Nouioui I."/>
        </authorList>
    </citation>
    <scope>NUCLEOTIDE SEQUENCE [LARGE SCALE GENOMIC DNA]</scope>
    <source>
        <strain evidence="5">DSM 44743</strain>
    </source>
</reference>
<dbReference type="InterPro" id="IPR036962">
    <property type="entry name" value="Glyco_hydro_3_N_sf"/>
</dbReference>
<dbReference type="EMBL" id="JAVREP010000004">
    <property type="protein sequence ID" value="MDT0328560.1"/>
    <property type="molecule type" value="Genomic_DNA"/>
</dbReference>
<dbReference type="PANTHER" id="PTHR42715">
    <property type="entry name" value="BETA-GLUCOSIDASE"/>
    <property type="match status" value="1"/>
</dbReference>
<dbReference type="RefSeq" id="WP_311511272.1">
    <property type="nucleotide sequence ID" value="NZ_JAVREP010000004.1"/>
</dbReference>
<gene>
    <name evidence="4" type="ORF">RM479_09050</name>
</gene>
<comment type="caution">
    <text evidence="4">The sequence shown here is derived from an EMBL/GenBank/DDBJ whole genome shotgun (WGS) entry which is preliminary data.</text>
</comment>
<dbReference type="InterPro" id="IPR013783">
    <property type="entry name" value="Ig-like_fold"/>
</dbReference>
<evidence type="ECO:0000259" key="3">
    <source>
        <dbReference type="SMART" id="SM01217"/>
    </source>
</evidence>
<dbReference type="Pfam" id="PF14310">
    <property type="entry name" value="Fn3-like"/>
    <property type="match status" value="1"/>
</dbReference>
<dbReference type="Proteomes" id="UP001183390">
    <property type="component" value="Unassembled WGS sequence"/>
</dbReference>
<protein>
    <submittedName>
        <fullName evidence="4">Glycoside hydrolase family 3 C-terminal domain-containing protein</fullName>
    </submittedName>
</protein>
<evidence type="ECO:0000256" key="2">
    <source>
        <dbReference type="ARBA" id="ARBA00022801"/>
    </source>
</evidence>
<name>A0ABU2M7A8_9ACTN</name>
<dbReference type="Gene3D" id="2.60.40.10">
    <property type="entry name" value="Immunoglobulins"/>
    <property type="match status" value="1"/>
</dbReference>
<dbReference type="InterPro" id="IPR001764">
    <property type="entry name" value="Glyco_hydro_3_N"/>
</dbReference>
<evidence type="ECO:0000256" key="1">
    <source>
        <dbReference type="ARBA" id="ARBA00005336"/>
    </source>
</evidence>
<dbReference type="InterPro" id="IPR026891">
    <property type="entry name" value="Fn3-like"/>
</dbReference>
<feature type="domain" description="Fibronectin type III-like" evidence="3">
    <location>
        <begin position="578"/>
        <end position="648"/>
    </location>
</feature>
<comment type="similarity">
    <text evidence="1">Belongs to the glycosyl hydrolase 3 family.</text>
</comment>
<keyword evidence="5" id="KW-1185">Reference proteome</keyword>
<keyword evidence="2 4" id="KW-0378">Hydrolase</keyword>
<proteinExistence type="inferred from homology"/>
<dbReference type="PRINTS" id="PR00133">
    <property type="entry name" value="GLHYDRLASE3"/>
</dbReference>
<dbReference type="SUPFAM" id="SSF52279">
    <property type="entry name" value="Beta-D-glucan exohydrolase, C-terminal domain"/>
    <property type="match status" value="1"/>
</dbReference>
<dbReference type="Gene3D" id="3.40.50.1700">
    <property type="entry name" value="Glycoside hydrolase family 3 C-terminal domain"/>
    <property type="match status" value="1"/>
</dbReference>
<accession>A0ABU2M7A8</accession>
<dbReference type="Pfam" id="PF01915">
    <property type="entry name" value="Glyco_hydro_3_C"/>
    <property type="match status" value="1"/>
</dbReference>